<feature type="transmembrane region" description="Helical" evidence="8">
    <location>
        <begin position="117"/>
        <end position="138"/>
    </location>
</feature>
<feature type="transmembrane region" description="Helical" evidence="8">
    <location>
        <begin position="78"/>
        <end position="97"/>
    </location>
</feature>
<gene>
    <name evidence="9" type="ORF">HNR73_003269</name>
</gene>
<comment type="caution">
    <text evidence="9">The sequence shown here is derived from an EMBL/GenBank/DDBJ whole genome shotgun (WGS) entry which is preliminary data.</text>
</comment>
<dbReference type="PANTHER" id="PTHR45665">
    <property type="entry name" value="AQUAPORIN-8"/>
    <property type="match status" value="1"/>
</dbReference>
<feature type="transmembrane region" description="Helical" evidence="8">
    <location>
        <begin position="12"/>
        <end position="37"/>
    </location>
</feature>
<dbReference type="Proteomes" id="UP000548476">
    <property type="component" value="Unassembled WGS sequence"/>
</dbReference>
<evidence type="ECO:0000256" key="2">
    <source>
        <dbReference type="ARBA" id="ARBA00022448"/>
    </source>
</evidence>
<evidence type="ECO:0000256" key="8">
    <source>
        <dbReference type="SAM" id="Phobius"/>
    </source>
</evidence>
<evidence type="ECO:0000313" key="10">
    <source>
        <dbReference type="Proteomes" id="UP000548476"/>
    </source>
</evidence>
<evidence type="ECO:0000256" key="3">
    <source>
        <dbReference type="ARBA" id="ARBA00022692"/>
    </source>
</evidence>
<organism evidence="9 10">
    <name type="scientific">Phytomonospora endophytica</name>
    <dbReference type="NCBI Taxonomy" id="714109"/>
    <lineage>
        <taxon>Bacteria</taxon>
        <taxon>Bacillati</taxon>
        <taxon>Actinomycetota</taxon>
        <taxon>Actinomycetes</taxon>
        <taxon>Micromonosporales</taxon>
        <taxon>Micromonosporaceae</taxon>
        <taxon>Phytomonospora</taxon>
    </lineage>
</organism>
<protein>
    <submittedName>
        <fullName evidence="9">Glycerol uptake facilitator-like aquaporin</fullName>
    </submittedName>
</protein>
<dbReference type="GO" id="GO:0012505">
    <property type="term" value="C:endomembrane system"/>
    <property type="evidence" value="ECO:0007669"/>
    <property type="project" value="UniProtKB-SubCell"/>
</dbReference>
<evidence type="ECO:0000256" key="7">
    <source>
        <dbReference type="RuleBase" id="RU000477"/>
    </source>
</evidence>
<evidence type="ECO:0000256" key="6">
    <source>
        <dbReference type="ARBA" id="ARBA00023136"/>
    </source>
</evidence>
<dbReference type="AlphaFoldDB" id="A0A841FPC7"/>
<keyword evidence="3 7" id="KW-0812">Transmembrane</keyword>
<dbReference type="PRINTS" id="PR00783">
    <property type="entry name" value="MINTRINSICP"/>
</dbReference>
<dbReference type="InterPro" id="IPR034294">
    <property type="entry name" value="Aquaporin_transptr"/>
</dbReference>
<dbReference type="GO" id="GO:0015250">
    <property type="term" value="F:water channel activity"/>
    <property type="evidence" value="ECO:0007669"/>
    <property type="project" value="TreeGrafter"/>
</dbReference>
<dbReference type="InterPro" id="IPR023271">
    <property type="entry name" value="Aquaporin-like"/>
</dbReference>
<evidence type="ECO:0000256" key="4">
    <source>
        <dbReference type="ARBA" id="ARBA00022737"/>
    </source>
</evidence>
<dbReference type="Gene3D" id="1.20.1080.10">
    <property type="entry name" value="Glycerol uptake facilitator protein"/>
    <property type="match status" value="1"/>
</dbReference>
<evidence type="ECO:0000313" key="9">
    <source>
        <dbReference type="EMBL" id="MBB6035412.1"/>
    </source>
</evidence>
<keyword evidence="4" id="KW-0677">Repeat</keyword>
<dbReference type="GO" id="GO:0005737">
    <property type="term" value="C:cytoplasm"/>
    <property type="evidence" value="ECO:0007669"/>
    <property type="project" value="UniProtKB-ARBA"/>
</dbReference>
<dbReference type="EMBL" id="JACHGT010000006">
    <property type="protein sequence ID" value="MBB6035412.1"/>
    <property type="molecule type" value="Genomic_DNA"/>
</dbReference>
<comment type="subcellular location">
    <subcellularLocation>
        <location evidence="1">Endomembrane system</location>
        <topology evidence="1">Multi-pass membrane protein</topology>
    </subcellularLocation>
</comment>
<feature type="transmembrane region" description="Helical" evidence="8">
    <location>
        <begin position="145"/>
        <end position="169"/>
    </location>
</feature>
<name>A0A841FPC7_9ACTN</name>
<feature type="transmembrane region" description="Helical" evidence="8">
    <location>
        <begin position="43"/>
        <end position="66"/>
    </location>
</feature>
<keyword evidence="10" id="KW-1185">Reference proteome</keyword>
<accession>A0A841FPC7</accession>
<dbReference type="RefSeq" id="WP_184788268.1">
    <property type="nucleotide sequence ID" value="NZ_BONT01000004.1"/>
</dbReference>
<dbReference type="PANTHER" id="PTHR45665:SF9">
    <property type="entry name" value="AQUAPORIN-8"/>
    <property type="match status" value="1"/>
</dbReference>
<dbReference type="GO" id="GO:0019755">
    <property type="term" value="P:one-carbon compound transport"/>
    <property type="evidence" value="ECO:0007669"/>
    <property type="project" value="UniProtKB-ARBA"/>
</dbReference>
<evidence type="ECO:0000256" key="1">
    <source>
        <dbReference type="ARBA" id="ARBA00004127"/>
    </source>
</evidence>
<dbReference type="Pfam" id="PF00230">
    <property type="entry name" value="MIP"/>
    <property type="match status" value="1"/>
</dbReference>
<reference evidence="9 10" key="1">
    <citation type="submission" date="2020-08" db="EMBL/GenBank/DDBJ databases">
        <title>Genomic Encyclopedia of Type Strains, Phase IV (KMG-IV): sequencing the most valuable type-strain genomes for metagenomic binning, comparative biology and taxonomic classification.</title>
        <authorList>
            <person name="Goeker M."/>
        </authorList>
    </citation>
    <scope>NUCLEOTIDE SEQUENCE [LARGE SCALE GENOMIC DNA]</scope>
    <source>
        <strain evidence="9 10">YIM 65646</strain>
    </source>
</reference>
<dbReference type="SUPFAM" id="SSF81338">
    <property type="entry name" value="Aquaporin-like"/>
    <property type="match status" value="1"/>
</dbReference>
<proteinExistence type="inferred from homology"/>
<dbReference type="GO" id="GO:0016020">
    <property type="term" value="C:membrane"/>
    <property type="evidence" value="ECO:0007669"/>
    <property type="project" value="InterPro"/>
</dbReference>
<evidence type="ECO:0000256" key="5">
    <source>
        <dbReference type="ARBA" id="ARBA00022989"/>
    </source>
</evidence>
<keyword evidence="2 7" id="KW-0813">Transport</keyword>
<keyword evidence="5 8" id="KW-1133">Transmembrane helix</keyword>
<sequence>MGPNSLSRLSAEGLGTLLLTYLLAYAAGGGLVSTVGYAAALAFLYWLFAGVSGAHLNPIVTLSLAVRGRLGWLDAAGYVVAQLVGALLGGLLLWGAAGDDVKGEVLGTSAKVDSGSLVTALVGLAIGAFLLVSAYFAFEGSSRALGGLGVGAAFGLAALTGAGAINLARVVGADLTFTISGGGVAWDSIWVYIVGPLVGGVVAAFAAGTVVPALAGTPVSTHRNGDAA</sequence>
<comment type="similarity">
    <text evidence="7">Belongs to the MIP/aquaporin (TC 1.A.8) family.</text>
</comment>
<keyword evidence="6 8" id="KW-0472">Membrane</keyword>
<feature type="transmembrane region" description="Helical" evidence="8">
    <location>
        <begin position="189"/>
        <end position="215"/>
    </location>
</feature>
<dbReference type="InterPro" id="IPR000425">
    <property type="entry name" value="MIP"/>
</dbReference>